<proteinExistence type="predicted"/>
<organism evidence="2 3">
    <name type="scientific">Chloracidobacterium sp. N</name>
    <dbReference type="NCBI Taxonomy" id="2821540"/>
    <lineage>
        <taxon>Bacteria</taxon>
        <taxon>Pseudomonadati</taxon>
        <taxon>Acidobacteriota</taxon>
        <taxon>Terriglobia</taxon>
        <taxon>Terriglobales</taxon>
        <taxon>Acidobacteriaceae</taxon>
        <taxon>Chloracidobacterium</taxon>
        <taxon>Chloracidobacterium aggregatum</taxon>
    </lineage>
</organism>
<keyword evidence="1" id="KW-0472">Membrane</keyword>
<protein>
    <submittedName>
        <fullName evidence="2">Uncharacterized protein</fullName>
    </submittedName>
</protein>
<gene>
    <name evidence="2" type="ORF">J8C05_14825</name>
</gene>
<keyword evidence="1" id="KW-0812">Transmembrane</keyword>
<dbReference type="EMBL" id="CP072643">
    <property type="protein sequence ID" value="QUV95285.1"/>
    <property type="molecule type" value="Genomic_DNA"/>
</dbReference>
<dbReference type="Proteomes" id="UP000677668">
    <property type="component" value="Chromosome 2"/>
</dbReference>
<evidence type="ECO:0000256" key="1">
    <source>
        <dbReference type="SAM" id="Phobius"/>
    </source>
</evidence>
<keyword evidence="3" id="KW-1185">Reference proteome</keyword>
<reference evidence="2 3" key="1">
    <citation type="submission" date="2021-03" db="EMBL/GenBank/DDBJ databases">
        <title>Genomic and phenotypic characterization of Chloracidobacterium isolates provides evidence for multiple species.</title>
        <authorList>
            <person name="Saini M.K."/>
            <person name="Costas A.M.G."/>
            <person name="Tank M."/>
            <person name="Bryant D.A."/>
        </authorList>
    </citation>
    <scope>NUCLEOTIDE SEQUENCE [LARGE SCALE GENOMIC DNA]</scope>
    <source>
        <strain evidence="2 3">N</strain>
    </source>
</reference>
<feature type="transmembrane region" description="Helical" evidence="1">
    <location>
        <begin position="82"/>
        <end position="105"/>
    </location>
</feature>
<sequence length="202" mass="23010">MDRQDFLDKNLIAKGCKVLYREDMARGGIFVVYINNEILVLEKRYSFLRKLGEPGLLFVPPFVLLPFLFILVFLYGKEYSSILLIAGIWSLSSLLLSIVLSVFLIKLPVDTVDRVVIDSRTKKVFLEREKKGKVKVKKNYSTSLIKNVRVVVDSYYRMNIYLVSTTKSIYVVGDNEISDNGKKLEIAHKIAGLLGVPVIEKT</sequence>
<feature type="transmembrane region" description="Helical" evidence="1">
    <location>
        <begin position="56"/>
        <end position="76"/>
    </location>
</feature>
<dbReference type="RefSeq" id="WP_211423519.1">
    <property type="nucleotide sequence ID" value="NZ_CP072643.1"/>
</dbReference>
<evidence type="ECO:0000313" key="2">
    <source>
        <dbReference type="EMBL" id="QUV95285.1"/>
    </source>
</evidence>
<keyword evidence="1" id="KW-1133">Transmembrane helix</keyword>
<accession>A0ABX8B3Q7</accession>
<evidence type="ECO:0000313" key="3">
    <source>
        <dbReference type="Proteomes" id="UP000677668"/>
    </source>
</evidence>
<name>A0ABX8B3Q7_9BACT</name>